<keyword evidence="1" id="KW-0732">Signal</keyword>
<feature type="signal peptide" evidence="1">
    <location>
        <begin position="1"/>
        <end position="17"/>
    </location>
</feature>
<accession>F0JA05</accession>
<dbReference type="EMBL" id="BK007706">
    <property type="protein sequence ID" value="DAA34671.1"/>
    <property type="molecule type" value="mRNA"/>
</dbReference>
<reference evidence="2" key="1">
    <citation type="journal article" date="2011" name="BMC Genomics">
        <title>A further insight into the sialome of the tropical bont tick, Amblyomma variegatum.</title>
        <authorList>
            <person name="Ribeiro J.M."/>
            <person name="Anderson J.M."/>
            <person name="Manoukis N.C."/>
            <person name="Meng Z."/>
            <person name="Francishetti I.M."/>
        </authorList>
    </citation>
    <scope>NUCLEOTIDE SEQUENCE</scope>
    <source>
        <strain evidence="2">Amb_var-2002</strain>
        <tissue evidence="2">Salivary gland</tissue>
    </source>
</reference>
<dbReference type="AlphaFoldDB" id="F0JA05"/>
<evidence type="ECO:0000313" key="2">
    <source>
        <dbReference type="EMBL" id="DAA34671.1"/>
    </source>
</evidence>
<protein>
    <submittedName>
        <fullName evidence="2">Hypothetical secreted peptide 2002</fullName>
    </submittedName>
</protein>
<name>F0JA05_AMBVA</name>
<feature type="chain" id="PRO_5003250796" evidence="1">
    <location>
        <begin position="18"/>
        <end position="84"/>
    </location>
</feature>
<proteinExistence type="evidence at transcript level"/>
<sequence>MLGVSVAAICYAILAEASLHCLPEVPSISRTFSPLDQSGCVARGLSLCVRFLFSLERAAPLCVFSLSFKDQMRVSRLSPTSSSV</sequence>
<organism evidence="2">
    <name type="scientific">Amblyomma variegatum</name>
    <name type="common">Tropical bont tick</name>
    <dbReference type="NCBI Taxonomy" id="34610"/>
    <lineage>
        <taxon>Eukaryota</taxon>
        <taxon>Metazoa</taxon>
        <taxon>Ecdysozoa</taxon>
        <taxon>Arthropoda</taxon>
        <taxon>Chelicerata</taxon>
        <taxon>Arachnida</taxon>
        <taxon>Acari</taxon>
        <taxon>Parasitiformes</taxon>
        <taxon>Ixodida</taxon>
        <taxon>Ixodoidea</taxon>
        <taxon>Ixodidae</taxon>
        <taxon>Amblyomminae</taxon>
        <taxon>Amblyomma</taxon>
    </lineage>
</organism>
<evidence type="ECO:0000256" key="1">
    <source>
        <dbReference type="SAM" id="SignalP"/>
    </source>
</evidence>